<dbReference type="EMBL" id="JAAOXG010000001">
    <property type="protein sequence ID" value="NNJ28289.1"/>
    <property type="molecule type" value="Genomic_DNA"/>
</dbReference>
<keyword evidence="2" id="KW-0067">ATP-binding</keyword>
<evidence type="ECO:0008006" key="5">
    <source>
        <dbReference type="Google" id="ProtNLM"/>
    </source>
</evidence>
<dbReference type="NCBIfam" id="NF047398">
    <property type="entry name" value="AAA_KGGVGR"/>
    <property type="match status" value="1"/>
</dbReference>
<evidence type="ECO:0000256" key="1">
    <source>
        <dbReference type="ARBA" id="ARBA00022741"/>
    </source>
</evidence>
<name>A0ABX1VJC8_9FIRM</name>
<dbReference type="Proteomes" id="UP000539052">
    <property type="component" value="Unassembled WGS sequence"/>
</dbReference>
<dbReference type="PANTHER" id="PTHR43384:SF6">
    <property type="entry name" value="SEPTUM SITE-DETERMINING PROTEIN MIND HOMOLOG, CHLOROPLASTIC"/>
    <property type="match status" value="1"/>
</dbReference>
<evidence type="ECO:0000313" key="4">
    <source>
        <dbReference type="Proteomes" id="UP000539052"/>
    </source>
</evidence>
<evidence type="ECO:0000256" key="2">
    <source>
        <dbReference type="ARBA" id="ARBA00022840"/>
    </source>
</evidence>
<evidence type="ECO:0000313" key="3">
    <source>
        <dbReference type="EMBL" id="NNJ28289.1"/>
    </source>
</evidence>
<gene>
    <name evidence="3" type="ORF">G9470_00550</name>
</gene>
<accession>A0ABX1VJC8</accession>
<keyword evidence="4" id="KW-1185">Reference proteome</keyword>
<dbReference type="PANTHER" id="PTHR43384">
    <property type="entry name" value="SEPTUM SITE-DETERMINING PROTEIN MIND HOMOLOG, CHLOROPLASTIC-RELATED"/>
    <property type="match status" value="1"/>
</dbReference>
<dbReference type="SUPFAM" id="SSF52540">
    <property type="entry name" value="P-loop containing nucleoside triphosphate hydrolases"/>
    <property type="match status" value="1"/>
</dbReference>
<comment type="caution">
    <text evidence="3">The sequence shown here is derived from an EMBL/GenBank/DDBJ whole genome shotgun (WGS) entry which is preliminary data.</text>
</comment>
<dbReference type="InterPro" id="IPR050625">
    <property type="entry name" value="ParA/MinD_ATPase"/>
</dbReference>
<organism evidence="3 4">
    <name type="scientific">Lacrimispora defluvii</name>
    <dbReference type="NCBI Taxonomy" id="2719233"/>
    <lineage>
        <taxon>Bacteria</taxon>
        <taxon>Bacillati</taxon>
        <taxon>Bacillota</taxon>
        <taxon>Clostridia</taxon>
        <taxon>Lachnospirales</taxon>
        <taxon>Lachnospiraceae</taxon>
        <taxon>Lacrimispora</taxon>
    </lineage>
</organism>
<proteinExistence type="predicted"/>
<keyword evidence="1" id="KW-0547">Nucleotide-binding</keyword>
<sequence>MNSMLLYTWKDVERCLLLNKDKLGKDILDIEVYFSEVIIYINNMENKQAVQETLYKIFENKYIQSENKILLDIGTNSYLSIFFETSETGEKSSQIFPLFKNVLYNKSAYEEEMVNQSLPGSPVIAFHSYKGGVGRTLSLLAFLKAWSSLTDNKDSSKLLIVDSDIEAPGLTWLTATGEENPFSYLDLLEVIQGTDDVNMIVELVADKISQMSFKIETDVRVIEHIVLPTYRYVEQLLDMYSSPESIANSYNKKFILGEVLSKLGSKLNAAAVLVDLRAGISEFSAPLLFDPRVKKYLVTSTSFQSIKGTELLLREMNKGLPLKESTILPEIFLTMIPDGMDTTDIISSLIAIYDNNQAENDEYLTDNLVTELPFASELVHLESLKQIMNNLESRDFYKKIYSLVKSNYIYKEDDKDFGVLNDRDEIIKKINNLAYKQINAEGNVAFNILMTSPINNLIKKFKSNIPSTVIMGAKGSGKTFLYRELLRNVYWESFIENMEGIHVNENHHIINIVPILASNNATGFNDLLQLAIEKYNKNTDSDMSNSVWLDNRNEIKTSVRQQYDSLEWKQIWENLIIRSLGLKCDDLSQLDKYLETINRKVVLMFDGLEEIFINTLTSKNEKNAILGLCQELVNELRVKYKNIGCIVFLRKDLARDSIEVNFEQFSTLYNSVELKWSRIEALRLVVWLVSQAVPGYYNEQVKVEEAPQIVIEKNLTRLWGDKLGKATSNEAYSSRWILAALSDFNGQLQARDIIRFLQYATSDIGKTIYEDRYIMPAEIKRAVPNCSNKKIDEVKQEIAALKPIFDKLEHAPEEKKTLPFYNDTFGLTAVEEKLMKQEGYLKVDNDKYYLPEIIRHALKFRYEKGARPKVLSLLLK</sequence>
<dbReference type="Gene3D" id="3.40.50.300">
    <property type="entry name" value="P-loop containing nucleotide triphosphate hydrolases"/>
    <property type="match status" value="2"/>
</dbReference>
<dbReference type="InterPro" id="IPR027417">
    <property type="entry name" value="P-loop_NTPase"/>
</dbReference>
<protein>
    <recommendedName>
        <fullName evidence="5">ParA family protein</fullName>
    </recommendedName>
</protein>
<reference evidence="3 4" key="1">
    <citation type="submission" date="2020-03" db="EMBL/GenBank/DDBJ databases">
        <title>Genome Sequence of industrial isolate, B5A.</title>
        <authorList>
            <person name="Sharma S."/>
            <person name="Patil P.B."/>
            <person name="Korpole S."/>
        </authorList>
    </citation>
    <scope>NUCLEOTIDE SEQUENCE [LARGE SCALE GENOMIC DNA]</scope>
    <source>
        <strain evidence="3 4">PI-S10-B5A</strain>
    </source>
</reference>